<dbReference type="HOGENOM" id="CLU_058463_4_0_1"/>
<dbReference type="FunCoup" id="D8SAJ3">
    <property type="interactions" value="4409"/>
</dbReference>
<dbReference type="PANTHER" id="PTHR46014:SF1">
    <property type="entry name" value="TETRATRICOPEPTIDE REPEAT PROTEIN 1"/>
    <property type="match status" value="1"/>
</dbReference>
<keyword evidence="1" id="KW-0802">TPR repeat</keyword>
<sequence length="175" mass="19556">AERAKAEGNAAYAQGMYRDALAAYQGALELLADNNNTNAKEICSMCLCNRAMCYLQIDEYEEAVHESSKAIELNPAYIKAFLRRAQAHEKVDKLEDSLADMKKVLELDPANKEAAKAVRRLEPVVAERREKMKEEMLGKLKELGNSVLGRFGMSVDNFKSVKDPETGSYSISYQP</sequence>
<organism evidence="3">
    <name type="scientific">Selaginella moellendorffii</name>
    <name type="common">Spikemoss</name>
    <dbReference type="NCBI Taxonomy" id="88036"/>
    <lineage>
        <taxon>Eukaryota</taxon>
        <taxon>Viridiplantae</taxon>
        <taxon>Streptophyta</taxon>
        <taxon>Embryophyta</taxon>
        <taxon>Tracheophyta</taxon>
        <taxon>Lycopodiopsida</taxon>
        <taxon>Selaginellales</taxon>
        <taxon>Selaginellaceae</taxon>
        <taxon>Selaginella</taxon>
    </lineage>
</organism>
<evidence type="ECO:0000313" key="3">
    <source>
        <dbReference type="Proteomes" id="UP000001514"/>
    </source>
</evidence>
<dbReference type="OrthoDB" id="1872379at2759"/>
<protein>
    <submittedName>
        <fullName evidence="2">Uncharacterized protein</fullName>
    </submittedName>
</protein>
<dbReference type="EMBL" id="GL377609">
    <property type="protein sequence ID" value="EFJ18435.1"/>
    <property type="molecule type" value="Genomic_DNA"/>
</dbReference>
<dbReference type="SUPFAM" id="SSF48452">
    <property type="entry name" value="TPR-like"/>
    <property type="match status" value="1"/>
</dbReference>
<dbReference type="STRING" id="88036.D8SAJ3"/>
<dbReference type="AlphaFoldDB" id="D8SAJ3"/>
<dbReference type="Gene3D" id="1.25.40.10">
    <property type="entry name" value="Tetratricopeptide repeat domain"/>
    <property type="match status" value="1"/>
</dbReference>
<dbReference type="Proteomes" id="UP000001514">
    <property type="component" value="Unassembled WGS sequence"/>
</dbReference>
<proteinExistence type="predicted"/>
<dbReference type="PROSITE" id="PS50005">
    <property type="entry name" value="TPR"/>
    <property type="match status" value="2"/>
</dbReference>
<name>D8SAJ3_SELML</name>
<dbReference type="eggNOG" id="KOG4234">
    <property type="taxonomic scope" value="Eukaryota"/>
</dbReference>
<evidence type="ECO:0000313" key="2">
    <source>
        <dbReference type="EMBL" id="EFJ18435.1"/>
    </source>
</evidence>
<dbReference type="Gramene" id="EFJ18435">
    <property type="protein sequence ID" value="EFJ18435"/>
    <property type="gene ID" value="SELMODRAFT_112281"/>
</dbReference>
<dbReference type="Pfam" id="PF13181">
    <property type="entry name" value="TPR_8"/>
    <property type="match status" value="2"/>
</dbReference>
<dbReference type="InterPro" id="IPR011990">
    <property type="entry name" value="TPR-like_helical_dom_sf"/>
</dbReference>
<reference evidence="2 3" key="1">
    <citation type="journal article" date="2011" name="Science">
        <title>The Selaginella genome identifies genetic changes associated with the evolution of vascular plants.</title>
        <authorList>
            <person name="Banks J.A."/>
            <person name="Nishiyama T."/>
            <person name="Hasebe M."/>
            <person name="Bowman J.L."/>
            <person name="Gribskov M."/>
            <person name="dePamphilis C."/>
            <person name="Albert V.A."/>
            <person name="Aono N."/>
            <person name="Aoyama T."/>
            <person name="Ambrose B.A."/>
            <person name="Ashton N.W."/>
            <person name="Axtell M.J."/>
            <person name="Barker E."/>
            <person name="Barker M.S."/>
            <person name="Bennetzen J.L."/>
            <person name="Bonawitz N.D."/>
            <person name="Chapple C."/>
            <person name="Cheng C."/>
            <person name="Correa L.G."/>
            <person name="Dacre M."/>
            <person name="DeBarry J."/>
            <person name="Dreyer I."/>
            <person name="Elias M."/>
            <person name="Engstrom E.M."/>
            <person name="Estelle M."/>
            <person name="Feng L."/>
            <person name="Finet C."/>
            <person name="Floyd S.K."/>
            <person name="Frommer W.B."/>
            <person name="Fujita T."/>
            <person name="Gramzow L."/>
            <person name="Gutensohn M."/>
            <person name="Harholt J."/>
            <person name="Hattori M."/>
            <person name="Heyl A."/>
            <person name="Hirai T."/>
            <person name="Hiwatashi Y."/>
            <person name="Ishikawa M."/>
            <person name="Iwata M."/>
            <person name="Karol K.G."/>
            <person name="Koehler B."/>
            <person name="Kolukisaoglu U."/>
            <person name="Kubo M."/>
            <person name="Kurata T."/>
            <person name="Lalonde S."/>
            <person name="Li K."/>
            <person name="Li Y."/>
            <person name="Litt A."/>
            <person name="Lyons E."/>
            <person name="Manning G."/>
            <person name="Maruyama T."/>
            <person name="Michael T.P."/>
            <person name="Mikami K."/>
            <person name="Miyazaki S."/>
            <person name="Morinaga S."/>
            <person name="Murata T."/>
            <person name="Mueller-Roeber B."/>
            <person name="Nelson D.R."/>
            <person name="Obara M."/>
            <person name="Oguri Y."/>
            <person name="Olmstead R.G."/>
            <person name="Onodera N."/>
            <person name="Petersen B.L."/>
            <person name="Pils B."/>
            <person name="Prigge M."/>
            <person name="Rensing S.A."/>
            <person name="Riano-Pachon D.M."/>
            <person name="Roberts A.W."/>
            <person name="Sato Y."/>
            <person name="Scheller H.V."/>
            <person name="Schulz B."/>
            <person name="Schulz C."/>
            <person name="Shakirov E.V."/>
            <person name="Shibagaki N."/>
            <person name="Shinohara N."/>
            <person name="Shippen D.E."/>
            <person name="Soerensen I."/>
            <person name="Sotooka R."/>
            <person name="Sugimoto N."/>
            <person name="Sugita M."/>
            <person name="Sumikawa N."/>
            <person name="Tanurdzic M."/>
            <person name="Theissen G."/>
            <person name="Ulvskov P."/>
            <person name="Wakazuki S."/>
            <person name="Weng J.K."/>
            <person name="Willats W.W."/>
            <person name="Wipf D."/>
            <person name="Wolf P.G."/>
            <person name="Yang L."/>
            <person name="Zimmer A.D."/>
            <person name="Zhu Q."/>
            <person name="Mitros T."/>
            <person name="Hellsten U."/>
            <person name="Loque D."/>
            <person name="Otillar R."/>
            <person name="Salamov A."/>
            <person name="Schmutz J."/>
            <person name="Shapiro H."/>
            <person name="Lindquist E."/>
            <person name="Lucas S."/>
            <person name="Rokhsar D."/>
            <person name="Grigoriev I.V."/>
        </authorList>
    </citation>
    <scope>NUCLEOTIDE SEQUENCE [LARGE SCALE GENOMIC DNA]</scope>
</reference>
<evidence type="ECO:0000256" key="1">
    <source>
        <dbReference type="PROSITE-ProRule" id="PRU00339"/>
    </source>
</evidence>
<dbReference type="OMA" id="IANSHRD"/>
<dbReference type="PANTHER" id="PTHR46014">
    <property type="entry name" value="TETRATRICOPEPTIDE REPEAT PROTEIN 1"/>
    <property type="match status" value="1"/>
</dbReference>
<dbReference type="InParanoid" id="D8SAJ3"/>
<dbReference type="SMART" id="SM00028">
    <property type="entry name" value="TPR"/>
    <property type="match status" value="3"/>
</dbReference>
<gene>
    <name evidence="2" type="ORF">SELMODRAFT_112281</name>
</gene>
<feature type="non-terminal residue" evidence="2">
    <location>
        <position position="1"/>
    </location>
</feature>
<accession>D8SAJ3</accession>
<dbReference type="InterPro" id="IPR019734">
    <property type="entry name" value="TPR_rpt"/>
</dbReference>
<dbReference type="KEGG" id="smo:SELMODRAFT_112281"/>
<dbReference type="InterPro" id="IPR052769">
    <property type="entry name" value="TPR_domain_protein"/>
</dbReference>
<keyword evidence="3" id="KW-1185">Reference proteome</keyword>
<feature type="repeat" description="TPR" evidence="1">
    <location>
        <begin position="44"/>
        <end position="77"/>
    </location>
</feature>
<feature type="repeat" description="TPR" evidence="1">
    <location>
        <begin position="78"/>
        <end position="111"/>
    </location>
</feature>